<dbReference type="InterPro" id="IPR020846">
    <property type="entry name" value="MFS_dom"/>
</dbReference>
<feature type="transmembrane region" description="Helical" evidence="6">
    <location>
        <begin position="111"/>
        <end position="131"/>
    </location>
</feature>
<keyword evidence="4 6" id="KW-1133">Transmembrane helix</keyword>
<evidence type="ECO:0000313" key="8">
    <source>
        <dbReference type="EMBL" id="SFC42853.1"/>
    </source>
</evidence>
<dbReference type="InterPro" id="IPR036259">
    <property type="entry name" value="MFS_trans_sf"/>
</dbReference>
<organism evidence="8 9">
    <name type="scientific">Kushneria avicenniae</name>
    <dbReference type="NCBI Taxonomy" id="402385"/>
    <lineage>
        <taxon>Bacteria</taxon>
        <taxon>Pseudomonadati</taxon>
        <taxon>Pseudomonadota</taxon>
        <taxon>Gammaproteobacteria</taxon>
        <taxon>Oceanospirillales</taxon>
        <taxon>Halomonadaceae</taxon>
        <taxon>Kushneria</taxon>
    </lineage>
</organism>
<feature type="transmembrane region" description="Helical" evidence="6">
    <location>
        <begin position="360"/>
        <end position="381"/>
    </location>
</feature>
<dbReference type="STRING" id="402385.SAMN05421848_1319"/>
<feature type="transmembrane region" description="Helical" evidence="6">
    <location>
        <begin position="81"/>
        <end position="99"/>
    </location>
</feature>
<gene>
    <name evidence="8" type="ORF">SAMN05421848_1319</name>
</gene>
<feature type="transmembrane region" description="Helical" evidence="6">
    <location>
        <begin position="305"/>
        <end position="324"/>
    </location>
</feature>
<dbReference type="PROSITE" id="PS50850">
    <property type="entry name" value="MFS"/>
    <property type="match status" value="1"/>
</dbReference>
<protein>
    <submittedName>
        <fullName evidence="8">Sugar phosphate permease</fullName>
    </submittedName>
</protein>
<dbReference type="CDD" id="cd17319">
    <property type="entry name" value="MFS_ExuT_GudP_like"/>
    <property type="match status" value="1"/>
</dbReference>
<feature type="transmembrane region" description="Helical" evidence="6">
    <location>
        <begin position="238"/>
        <end position="259"/>
    </location>
</feature>
<dbReference type="FunFam" id="1.20.1250.20:FF:000018">
    <property type="entry name" value="MFS transporter permease"/>
    <property type="match status" value="1"/>
</dbReference>
<dbReference type="Pfam" id="PF07690">
    <property type="entry name" value="MFS_1"/>
    <property type="match status" value="1"/>
</dbReference>
<feature type="transmembrane region" description="Helical" evidence="6">
    <location>
        <begin position="330"/>
        <end position="348"/>
    </location>
</feature>
<proteinExistence type="predicted"/>
<evidence type="ECO:0000256" key="5">
    <source>
        <dbReference type="ARBA" id="ARBA00023136"/>
    </source>
</evidence>
<keyword evidence="5 6" id="KW-0472">Membrane</keyword>
<dbReference type="RefSeq" id="WP_217639647.1">
    <property type="nucleotide sequence ID" value="NZ_FOLY01000003.1"/>
</dbReference>
<feature type="transmembrane region" description="Helical" evidence="6">
    <location>
        <begin position="52"/>
        <end position="74"/>
    </location>
</feature>
<reference evidence="9" key="1">
    <citation type="submission" date="2016-10" db="EMBL/GenBank/DDBJ databases">
        <authorList>
            <person name="Varghese N."/>
            <person name="Submissions S."/>
        </authorList>
    </citation>
    <scope>NUCLEOTIDE SEQUENCE [LARGE SCALE GENOMIC DNA]</scope>
    <source>
        <strain evidence="9">DSM 23439</strain>
    </source>
</reference>
<keyword evidence="2" id="KW-0813">Transport</keyword>
<evidence type="ECO:0000256" key="4">
    <source>
        <dbReference type="ARBA" id="ARBA00022989"/>
    </source>
</evidence>
<feature type="transmembrane region" description="Helical" evidence="6">
    <location>
        <begin position="393"/>
        <end position="413"/>
    </location>
</feature>
<feature type="domain" description="Major facilitator superfamily (MFS) profile" evidence="7">
    <location>
        <begin position="15"/>
        <end position="418"/>
    </location>
</feature>
<sequence length="425" mass="45466">MTALDTAVTKNRYRLVPFMLALYVLAFLDRSNIGFAKEAYQLDTGLSNEAYALGAGIFFVLYAALGMPANLIMYRWGAKKWIGTTTVLWGLLSASMAFADTEVKFLLVRTLLGAVEAGFFPGMIYLTSLWFPRDKRAGIMGLFYMGAPLALTFGSPLSGALLEMHGFLGHPGWYWMFMIEGLMAVVAGLFTFLWLVDTPDKAGFLTRDEKQALKAQLDSERRDAATGSIREAVRTPRIWHLAIIYMTIQIAVYGLIFFLPTQVAALMGSKVGFTASLVAAIPWVAALVGTWYIPRLSDRLGERRNIAAVTLLAAGVGIGVSGLVSPLVAMVALCVAAAGFIAVQPVFWTMPTQLLSGTALAAGIGFVNLFGAVGGFLAPMIRVHADEFFSSQTAGLLTLAAIAILGAGLILALKRSSAAAPAVPA</sequence>
<dbReference type="SUPFAM" id="SSF103473">
    <property type="entry name" value="MFS general substrate transporter"/>
    <property type="match status" value="1"/>
</dbReference>
<keyword evidence="3 6" id="KW-0812">Transmembrane</keyword>
<evidence type="ECO:0000259" key="7">
    <source>
        <dbReference type="PROSITE" id="PS50850"/>
    </source>
</evidence>
<dbReference type="GO" id="GO:0005886">
    <property type="term" value="C:plasma membrane"/>
    <property type="evidence" value="ECO:0007669"/>
    <property type="project" value="TreeGrafter"/>
</dbReference>
<comment type="subcellular location">
    <subcellularLocation>
        <location evidence="1">Membrane</location>
        <topology evidence="1">Multi-pass membrane protein</topology>
    </subcellularLocation>
</comment>
<evidence type="ECO:0000313" key="9">
    <source>
        <dbReference type="Proteomes" id="UP000199046"/>
    </source>
</evidence>
<dbReference type="Gene3D" id="1.20.1250.20">
    <property type="entry name" value="MFS general substrate transporter like domains"/>
    <property type="match status" value="2"/>
</dbReference>
<keyword evidence="9" id="KW-1185">Reference proteome</keyword>
<evidence type="ECO:0000256" key="3">
    <source>
        <dbReference type="ARBA" id="ARBA00022692"/>
    </source>
</evidence>
<dbReference type="GO" id="GO:0022857">
    <property type="term" value="F:transmembrane transporter activity"/>
    <property type="evidence" value="ECO:0007669"/>
    <property type="project" value="InterPro"/>
</dbReference>
<dbReference type="PANTHER" id="PTHR43791">
    <property type="entry name" value="PERMEASE-RELATED"/>
    <property type="match status" value="1"/>
</dbReference>
<evidence type="ECO:0000256" key="1">
    <source>
        <dbReference type="ARBA" id="ARBA00004141"/>
    </source>
</evidence>
<dbReference type="PANTHER" id="PTHR43791:SF30">
    <property type="entry name" value="INNER MEMBRANE TRANSPORT PROTEIN RHMT"/>
    <property type="match status" value="1"/>
</dbReference>
<feature type="transmembrane region" description="Helical" evidence="6">
    <location>
        <begin position="143"/>
        <end position="162"/>
    </location>
</feature>
<evidence type="ECO:0000256" key="6">
    <source>
        <dbReference type="SAM" id="Phobius"/>
    </source>
</evidence>
<feature type="transmembrane region" description="Helical" evidence="6">
    <location>
        <begin position="271"/>
        <end position="293"/>
    </location>
</feature>
<dbReference type="EMBL" id="FOLY01000003">
    <property type="protein sequence ID" value="SFC42853.1"/>
    <property type="molecule type" value="Genomic_DNA"/>
</dbReference>
<evidence type="ECO:0000256" key="2">
    <source>
        <dbReference type="ARBA" id="ARBA00022448"/>
    </source>
</evidence>
<dbReference type="AlphaFoldDB" id="A0A1I1JA94"/>
<dbReference type="InterPro" id="IPR011701">
    <property type="entry name" value="MFS"/>
</dbReference>
<name>A0A1I1JA94_9GAMM</name>
<dbReference type="Proteomes" id="UP000199046">
    <property type="component" value="Unassembled WGS sequence"/>
</dbReference>
<feature type="transmembrane region" description="Helical" evidence="6">
    <location>
        <begin position="174"/>
        <end position="196"/>
    </location>
</feature>
<accession>A0A1I1JA94</accession>